<feature type="compositionally biased region" description="Polar residues" evidence="2">
    <location>
        <begin position="44"/>
        <end position="56"/>
    </location>
</feature>
<feature type="compositionally biased region" description="Pro residues" evidence="2">
    <location>
        <begin position="457"/>
        <end position="467"/>
    </location>
</feature>
<dbReference type="HOGENOM" id="CLU_022666_2_0_1"/>
<feature type="region of interest" description="Disordered" evidence="2">
    <location>
        <begin position="1"/>
        <end position="82"/>
    </location>
</feature>
<evidence type="ECO:0000313" key="4">
    <source>
        <dbReference type="EMBL" id="KFA63628.1"/>
    </source>
</evidence>
<organism evidence="4 5">
    <name type="scientific">Stachybotrys chlorohalonatus (strain IBT 40285)</name>
    <dbReference type="NCBI Taxonomy" id="1283841"/>
    <lineage>
        <taxon>Eukaryota</taxon>
        <taxon>Fungi</taxon>
        <taxon>Dikarya</taxon>
        <taxon>Ascomycota</taxon>
        <taxon>Pezizomycotina</taxon>
        <taxon>Sordariomycetes</taxon>
        <taxon>Hypocreomycetidae</taxon>
        <taxon>Hypocreales</taxon>
        <taxon>Stachybotryaceae</taxon>
        <taxon>Stachybotrys</taxon>
    </lineage>
</organism>
<dbReference type="STRING" id="1283841.A0A084QI43"/>
<dbReference type="OrthoDB" id="73919at2759"/>
<protein>
    <recommendedName>
        <fullName evidence="3">C2 domain-containing protein</fullName>
    </recommendedName>
</protein>
<evidence type="ECO:0000259" key="3">
    <source>
        <dbReference type="PROSITE" id="PS50004"/>
    </source>
</evidence>
<dbReference type="EMBL" id="KL660733">
    <property type="protein sequence ID" value="KFA63628.1"/>
    <property type="molecule type" value="Genomic_DNA"/>
</dbReference>
<feature type="region of interest" description="Disordered" evidence="2">
    <location>
        <begin position="436"/>
        <end position="469"/>
    </location>
</feature>
<dbReference type="PANTHER" id="PTHR47800">
    <property type="entry name" value="C2 DOMAIN-CONTAINING PROTEIN"/>
    <property type="match status" value="1"/>
</dbReference>
<dbReference type="InterPro" id="IPR035892">
    <property type="entry name" value="C2_domain_sf"/>
</dbReference>
<dbReference type="Gene3D" id="2.60.40.150">
    <property type="entry name" value="C2 domain"/>
    <property type="match status" value="1"/>
</dbReference>
<gene>
    <name evidence="4" type="ORF">S40285_03174</name>
</gene>
<evidence type="ECO:0000313" key="5">
    <source>
        <dbReference type="Proteomes" id="UP000028524"/>
    </source>
</evidence>
<evidence type="ECO:0000256" key="1">
    <source>
        <dbReference type="SAM" id="Coils"/>
    </source>
</evidence>
<keyword evidence="1" id="KW-0175">Coiled coil</keyword>
<name>A0A084QI43_STAC4</name>
<feature type="compositionally biased region" description="Basic and acidic residues" evidence="2">
    <location>
        <begin position="436"/>
        <end position="453"/>
    </location>
</feature>
<dbReference type="PROSITE" id="PS50004">
    <property type="entry name" value="C2"/>
    <property type="match status" value="1"/>
</dbReference>
<feature type="coiled-coil region" evidence="1">
    <location>
        <begin position="511"/>
        <end position="538"/>
    </location>
</feature>
<sequence>MDNPASRPEVDQATGDVKSQPGPLPPNEAARHARVPHKAHAQQAGGTLVSQQSLKSRATKLVTPSKKKTGPPGGFDSTPLPDAPQGYDVRFCFRYASNLPPADIHTGSADPFIIATLRGNNPKRHKDDPDLTYRTKTFRRTSEPKWEEEWVVANVPPNGFTLKCRMYDEDWPDQNDRLGNVTIQIPELYEGWEGIPYPGKEFTAKKRVMSKRALVLKGVASVLSRSIGISPRLCISIQLLKKSDPPYAQMCTLGPNLWAKHFSPMIGWLAGTKVNANGDDHPEANRSSKDSKRPQKYDFQANQMQLAGPVPSQLYHRYVEFKPIIGSMYSSSGLRGKILHMALHKQHQRIYNFGRSTEWGSFEPCSREASLQFLRLAHFDEGGRVFTYVLTLDGLFRFTETGKEFGIDLLSKHTMHSDVEKYVACAGEFFIRRLEKPDASDDPGPDERTHPNDELPGGPPLDDPPLNPSYYQLVIDNDSGTYRPDKCVLPTLKAFLERNFPGLGIAAMHWEEEDLQKMKEAQARMKKKEGRIMNLVENRSMSSISSAESELEHRDRHLEHDMRSKREKAFAVVEDPTKITPIAKSFLPHRHHNHHGEDKA</sequence>
<keyword evidence="5" id="KW-1185">Reference proteome</keyword>
<reference evidence="4 5" key="1">
    <citation type="journal article" date="2014" name="BMC Genomics">
        <title>Comparative genome sequencing reveals chemotype-specific gene clusters in the toxigenic black mold Stachybotrys.</title>
        <authorList>
            <person name="Semeiks J."/>
            <person name="Borek D."/>
            <person name="Otwinowski Z."/>
            <person name="Grishin N.V."/>
        </authorList>
    </citation>
    <scope>NUCLEOTIDE SEQUENCE [LARGE SCALE GENOMIC DNA]</scope>
    <source>
        <strain evidence="4 5">IBT 40285</strain>
    </source>
</reference>
<dbReference type="Proteomes" id="UP000028524">
    <property type="component" value="Unassembled WGS sequence"/>
</dbReference>
<dbReference type="PANTHER" id="PTHR47800:SF5">
    <property type="entry name" value="FER-1-LIKE PROTEIN 6"/>
    <property type="match status" value="1"/>
</dbReference>
<dbReference type="OMA" id="SRYNFQA"/>
<dbReference type="Pfam" id="PF00168">
    <property type="entry name" value="C2"/>
    <property type="match status" value="1"/>
</dbReference>
<accession>A0A084QI43</accession>
<dbReference type="InParanoid" id="A0A084QI43"/>
<dbReference type="GO" id="GO:0010628">
    <property type="term" value="P:positive regulation of gene expression"/>
    <property type="evidence" value="ECO:0007669"/>
    <property type="project" value="TreeGrafter"/>
</dbReference>
<feature type="domain" description="C2" evidence="3">
    <location>
        <begin position="71"/>
        <end position="199"/>
    </location>
</feature>
<dbReference type="AlphaFoldDB" id="A0A084QI43"/>
<proteinExistence type="predicted"/>
<evidence type="ECO:0000256" key="2">
    <source>
        <dbReference type="SAM" id="MobiDB-lite"/>
    </source>
</evidence>
<dbReference type="InterPro" id="IPR000008">
    <property type="entry name" value="C2_dom"/>
</dbReference>
<dbReference type="SUPFAM" id="SSF49562">
    <property type="entry name" value="C2 domain (Calcium/lipid-binding domain, CaLB)"/>
    <property type="match status" value="1"/>
</dbReference>
<dbReference type="SMART" id="SM00239">
    <property type="entry name" value="C2"/>
    <property type="match status" value="1"/>
</dbReference>